<dbReference type="Proteomes" id="UP000005667">
    <property type="component" value="Plasmid AZO_p5"/>
</dbReference>
<gene>
    <name evidence="1" type="ordered locus">AZOLI_p50068</name>
</gene>
<dbReference type="OrthoDB" id="7307050at2"/>
<keyword evidence="2" id="KW-1185">Reference proteome</keyword>
<name>G7ZI19_AZOL4</name>
<reference evidence="2" key="1">
    <citation type="journal article" date="2011" name="PLoS Genet.">
        <title>Azospirillum genomes reveal transition of bacteria from aquatic to terrestrial environments.</title>
        <authorList>
            <person name="Wisniewski-Dye F."/>
            <person name="Borziak K."/>
            <person name="Khalsa-Moyers G."/>
            <person name="Alexandre G."/>
            <person name="Sukharnikov L.O."/>
            <person name="Wuichet K."/>
            <person name="Hurst G.B."/>
            <person name="McDonald W.H."/>
            <person name="Robertson J.S."/>
            <person name="Barbe V."/>
            <person name="Calteau A."/>
            <person name="Rouy Z."/>
            <person name="Mangenot S."/>
            <person name="Prigent-Combaret C."/>
            <person name="Normand P."/>
            <person name="Boyer M."/>
            <person name="Siguier P."/>
            <person name="Dessaux Y."/>
            <person name="Elmerich C."/>
            <person name="Condemine G."/>
            <person name="Krishnen G."/>
            <person name="Kennedy I."/>
            <person name="Paterson A.H."/>
            <person name="Gonzalez V."/>
            <person name="Mavingui P."/>
            <person name="Zhulin I.B."/>
        </authorList>
    </citation>
    <scope>NUCLEOTIDE SEQUENCE [LARGE SCALE GENOMIC DNA]</scope>
    <source>
        <strain evidence="2">4B</strain>
    </source>
</reference>
<keyword evidence="1" id="KW-0614">Plasmid</keyword>
<protein>
    <submittedName>
        <fullName evidence="1">Uncharacterized protein</fullName>
    </submittedName>
</protein>
<accession>G7ZI19</accession>
<geneLocation type="plasmid" evidence="1 2">
    <name>AZO_p5</name>
</geneLocation>
<sequence>MTAIDRHSIPHDPLHTPETGMVARRLRRRLWTVLALAVLLLAGVLAAACHLTVLTPATMAATAAVDPWGPQLPRSSLPAIQSQRLARLLCIEPPRKKEPAETSVAAGPMRADPAIRLLVDQGWPGRRPAAIPATAQLTAKTGPAPP</sequence>
<dbReference type="KEGG" id="ali:AZOLI_p50068"/>
<evidence type="ECO:0000313" key="2">
    <source>
        <dbReference type="Proteomes" id="UP000005667"/>
    </source>
</evidence>
<organism evidence="1 2">
    <name type="scientific">Azospirillum lipoferum (strain 4B)</name>
    <dbReference type="NCBI Taxonomy" id="862719"/>
    <lineage>
        <taxon>Bacteria</taxon>
        <taxon>Pseudomonadati</taxon>
        <taxon>Pseudomonadota</taxon>
        <taxon>Alphaproteobacteria</taxon>
        <taxon>Rhodospirillales</taxon>
        <taxon>Azospirillaceae</taxon>
        <taxon>Azospirillum</taxon>
    </lineage>
</organism>
<proteinExistence type="predicted"/>
<dbReference type="HOGENOM" id="CLU_1773594_0_0_5"/>
<evidence type="ECO:0000313" key="1">
    <source>
        <dbReference type="EMBL" id="CBS91074.1"/>
    </source>
</evidence>
<dbReference type="AlphaFoldDB" id="G7ZI19"/>
<dbReference type="EMBL" id="FQ311873">
    <property type="protein sequence ID" value="CBS91074.1"/>
    <property type="molecule type" value="Genomic_DNA"/>
</dbReference>